<gene>
    <name evidence="3" type="ORF">Xsto_02618</name>
</gene>
<dbReference type="EMBL" id="NJAJ01000023">
    <property type="protein sequence ID" value="PHM64864.1"/>
    <property type="molecule type" value="Genomic_DNA"/>
</dbReference>
<dbReference type="Proteomes" id="UP000222366">
    <property type="component" value="Unassembled WGS sequence"/>
</dbReference>
<organism evidence="3 4">
    <name type="scientific">Xenorhabdus stockiae</name>
    <dbReference type="NCBI Taxonomy" id="351614"/>
    <lineage>
        <taxon>Bacteria</taxon>
        <taxon>Pseudomonadati</taxon>
        <taxon>Pseudomonadota</taxon>
        <taxon>Gammaproteobacteria</taxon>
        <taxon>Enterobacterales</taxon>
        <taxon>Morganellaceae</taxon>
        <taxon>Xenorhabdus</taxon>
    </lineage>
</organism>
<accession>A0A2D0KN49</accession>
<dbReference type="SUPFAM" id="SSF51197">
    <property type="entry name" value="Clavaminate synthase-like"/>
    <property type="match status" value="1"/>
</dbReference>
<keyword evidence="1" id="KW-0560">Oxidoreductase</keyword>
<evidence type="ECO:0000313" key="4">
    <source>
        <dbReference type="Proteomes" id="UP000222366"/>
    </source>
</evidence>
<feature type="domain" description="TauD/TfdA-like" evidence="2">
    <location>
        <begin position="122"/>
        <end position="310"/>
    </location>
</feature>
<sequence length="336" mass="39584">MKPLYIFTEKEKQQIENIIKTNPYNPYTQYSEFKDYISHIIRNHPLPENLVEVCRIIVDDRIKNGNHVHVLKNCPIDLKLPNLDLNNPVQHKYKSKLTYIGEGFLELISQIQKTPLFSYKSRNNGDYFTDLVSFNKFKGKKTGFTDGDLIYHSDRSYHPVRADYVSLLGLQVTESELIYTTYMDVKELKKYLSKEAISMLEKEIFQTDVDDRSKENNSSWQSSATHAIFLKENLIRYQDTFTRPIDQDNIDAIKAILELKHAMSRSEKLRHMIKKGDLLIFGNQTGIHNREWIDVKNPEEGRKRWLLKTYSLDNEEKVQQYSKWATKQDPYCITDN</sequence>
<evidence type="ECO:0000256" key="1">
    <source>
        <dbReference type="ARBA" id="ARBA00023002"/>
    </source>
</evidence>
<dbReference type="AlphaFoldDB" id="A0A2D0KN49"/>
<dbReference type="RefSeq" id="WP_099125308.1">
    <property type="nucleotide sequence ID" value="NZ_CAWNRH010000097.1"/>
</dbReference>
<dbReference type="InterPro" id="IPR042098">
    <property type="entry name" value="TauD-like_sf"/>
</dbReference>
<reference evidence="3 4" key="1">
    <citation type="journal article" date="2017" name="Nat. Microbiol.">
        <title>Natural product diversity associated with the nematode symbionts Photorhabdus and Xenorhabdus.</title>
        <authorList>
            <person name="Tobias N.J."/>
            <person name="Wolff H."/>
            <person name="Djahanschiri B."/>
            <person name="Grundmann F."/>
            <person name="Kronenwerth M."/>
            <person name="Shi Y.M."/>
            <person name="Simonyi S."/>
            <person name="Grun P."/>
            <person name="Shapiro-Ilan D."/>
            <person name="Pidot S.J."/>
            <person name="Stinear T.P."/>
            <person name="Ebersberger I."/>
            <person name="Bode H.B."/>
        </authorList>
    </citation>
    <scope>NUCLEOTIDE SEQUENCE [LARGE SCALE GENOMIC DNA]</scope>
    <source>
        <strain evidence="3 4">DSM 17904</strain>
    </source>
</reference>
<evidence type="ECO:0000259" key="2">
    <source>
        <dbReference type="Pfam" id="PF02668"/>
    </source>
</evidence>
<evidence type="ECO:0000313" key="3">
    <source>
        <dbReference type="EMBL" id="PHM64864.1"/>
    </source>
</evidence>
<dbReference type="Gene3D" id="3.60.130.10">
    <property type="entry name" value="Clavaminate synthase-like"/>
    <property type="match status" value="1"/>
</dbReference>
<protein>
    <submittedName>
        <fullName evidence="3">Taurine catabolism dioxygenase TauD, TfdA family protein</fullName>
    </submittedName>
</protein>
<proteinExistence type="predicted"/>
<dbReference type="GO" id="GO:0016706">
    <property type="term" value="F:2-oxoglutarate-dependent dioxygenase activity"/>
    <property type="evidence" value="ECO:0007669"/>
    <property type="project" value="UniProtKB-ARBA"/>
</dbReference>
<keyword evidence="3" id="KW-0223">Dioxygenase</keyword>
<name>A0A2D0KN49_9GAMM</name>
<dbReference type="InterPro" id="IPR003819">
    <property type="entry name" value="TauD/TfdA-like"/>
</dbReference>
<dbReference type="Pfam" id="PF02668">
    <property type="entry name" value="TauD"/>
    <property type="match status" value="1"/>
</dbReference>
<comment type="caution">
    <text evidence="3">The sequence shown here is derived from an EMBL/GenBank/DDBJ whole genome shotgun (WGS) entry which is preliminary data.</text>
</comment>
<keyword evidence="4" id="KW-1185">Reference proteome</keyword>